<organism evidence="1 2">
    <name type="scientific">Caerostris extrusa</name>
    <name type="common">Bark spider</name>
    <name type="synonym">Caerostris bankana</name>
    <dbReference type="NCBI Taxonomy" id="172846"/>
    <lineage>
        <taxon>Eukaryota</taxon>
        <taxon>Metazoa</taxon>
        <taxon>Ecdysozoa</taxon>
        <taxon>Arthropoda</taxon>
        <taxon>Chelicerata</taxon>
        <taxon>Arachnida</taxon>
        <taxon>Araneae</taxon>
        <taxon>Araneomorphae</taxon>
        <taxon>Entelegynae</taxon>
        <taxon>Araneoidea</taxon>
        <taxon>Araneidae</taxon>
        <taxon>Caerostris</taxon>
    </lineage>
</organism>
<name>A0AAV4SXQ9_CAEEX</name>
<protein>
    <submittedName>
        <fullName evidence="1">Uncharacterized protein</fullName>
    </submittedName>
</protein>
<sequence>MGFVQPIHFLSRLRLNPLSKTQGCTSPCALERNSLKKPPKIGVLVASSGPIHFISGMLDIIPPSNAPDWCRVGELGFESCKNTADIPHVHLPRAIGVLIVVDISGRQLA</sequence>
<dbReference type="AlphaFoldDB" id="A0AAV4SXQ9"/>
<reference evidence="1 2" key="1">
    <citation type="submission" date="2021-06" db="EMBL/GenBank/DDBJ databases">
        <title>Caerostris extrusa draft genome.</title>
        <authorList>
            <person name="Kono N."/>
            <person name="Arakawa K."/>
        </authorList>
    </citation>
    <scope>NUCLEOTIDE SEQUENCE [LARGE SCALE GENOMIC DNA]</scope>
</reference>
<proteinExistence type="predicted"/>
<accession>A0AAV4SXQ9</accession>
<gene>
    <name evidence="1" type="ORF">CEXT_89101</name>
</gene>
<evidence type="ECO:0000313" key="1">
    <source>
        <dbReference type="EMBL" id="GIY38167.1"/>
    </source>
</evidence>
<keyword evidence="2" id="KW-1185">Reference proteome</keyword>
<comment type="caution">
    <text evidence="1">The sequence shown here is derived from an EMBL/GenBank/DDBJ whole genome shotgun (WGS) entry which is preliminary data.</text>
</comment>
<dbReference type="EMBL" id="BPLR01010268">
    <property type="protein sequence ID" value="GIY38167.1"/>
    <property type="molecule type" value="Genomic_DNA"/>
</dbReference>
<evidence type="ECO:0000313" key="2">
    <source>
        <dbReference type="Proteomes" id="UP001054945"/>
    </source>
</evidence>
<dbReference type="Proteomes" id="UP001054945">
    <property type="component" value="Unassembled WGS sequence"/>
</dbReference>